<keyword evidence="2" id="KW-1185">Reference proteome</keyword>
<evidence type="ECO:0000313" key="3">
    <source>
        <dbReference type="WBParaSite" id="PTRK_0000696900.1"/>
    </source>
</evidence>
<feature type="compositionally biased region" description="Basic residues" evidence="1">
    <location>
        <begin position="62"/>
        <end position="79"/>
    </location>
</feature>
<organism evidence="2 3">
    <name type="scientific">Parastrongyloides trichosuri</name>
    <name type="common">Possum-specific nematode worm</name>
    <dbReference type="NCBI Taxonomy" id="131310"/>
    <lineage>
        <taxon>Eukaryota</taxon>
        <taxon>Metazoa</taxon>
        <taxon>Ecdysozoa</taxon>
        <taxon>Nematoda</taxon>
        <taxon>Chromadorea</taxon>
        <taxon>Rhabditida</taxon>
        <taxon>Tylenchina</taxon>
        <taxon>Panagrolaimomorpha</taxon>
        <taxon>Strongyloidoidea</taxon>
        <taxon>Strongyloididae</taxon>
        <taxon>Parastrongyloides</taxon>
    </lineage>
</organism>
<protein>
    <submittedName>
        <fullName evidence="3">LigA</fullName>
    </submittedName>
</protein>
<name>A0A0N4ZGR1_PARTI</name>
<feature type="region of interest" description="Disordered" evidence="1">
    <location>
        <begin position="1"/>
        <end position="121"/>
    </location>
</feature>
<feature type="compositionally biased region" description="Basic and acidic residues" evidence="1">
    <location>
        <begin position="17"/>
        <end position="31"/>
    </location>
</feature>
<dbReference type="WBParaSite" id="PTRK_0000696900.1">
    <property type="protein sequence ID" value="PTRK_0000696900.1"/>
    <property type="gene ID" value="PTRK_0000696900"/>
</dbReference>
<sequence length="343" mass="36049">MPHSRPLAVDPVLEAAGGRDDPAAPRPDQHAADLSPAVGRAAGLLVPRRRRGTPVEGGRGLGFRRHHRARGRQRQRPGPHHPDLRCLEARDHRRGAGPDPRPVRHDRRQRRGGAQAGRLNRRVDALEQDGAVGAAQFGFERTVRVGHHAQHIAALVLQARDVADRAVGVVDVAEDDLTLALDALQRFFVGVIVPVGVALGHDDLALALIARGEAGLGVGDGDADGLADVFQAAVAHQGARQHPGFAQDLEAVADADHGDAVVGGLLDRLHDRGLGRHRAAAQIVAIGEAARQHDQIEALGQFGLGVPDHLDLFASGTFDGDLAVAIAVGTGEDNDGCAHGRAS</sequence>
<proteinExistence type="predicted"/>
<dbReference type="AlphaFoldDB" id="A0A0N4ZGR1"/>
<evidence type="ECO:0000256" key="1">
    <source>
        <dbReference type="SAM" id="MobiDB-lite"/>
    </source>
</evidence>
<reference evidence="3" key="1">
    <citation type="submission" date="2017-02" db="UniProtKB">
        <authorList>
            <consortium name="WormBaseParasite"/>
        </authorList>
    </citation>
    <scope>IDENTIFICATION</scope>
</reference>
<dbReference type="Proteomes" id="UP000038045">
    <property type="component" value="Unplaced"/>
</dbReference>
<feature type="compositionally biased region" description="Basic and acidic residues" evidence="1">
    <location>
        <begin position="80"/>
        <end position="96"/>
    </location>
</feature>
<evidence type="ECO:0000313" key="2">
    <source>
        <dbReference type="Proteomes" id="UP000038045"/>
    </source>
</evidence>
<accession>A0A0N4ZGR1</accession>